<sequence>MGLEGFVPFMVFFTCLQWNDIVSLALGCCDSSWFLKAYGILLKLSTGMDYVVWVRFGMGTMTVDGSWTSLECMWVFFMLVWCYYGLLGESRKVASWVGAEGVDTQAQSMWRDKIEFSVGENTPMTVGMW</sequence>
<evidence type="ECO:0000313" key="3">
    <source>
        <dbReference type="Proteomes" id="UP000886595"/>
    </source>
</evidence>
<protein>
    <submittedName>
        <fullName evidence="2">Uncharacterized protein</fullName>
    </submittedName>
</protein>
<accession>A0A8X7PSQ3</accession>
<proteinExistence type="predicted"/>
<dbReference type="Proteomes" id="UP000886595">
    <property type="component" value="Unassembled WGS sequence"/>
</dbReference>
<keyword evidence="1" id="KW-0812">Transmembrane</keyword>
<feature type="transmembrane region" description="Helical" evidence="1">
    <location>
        <begin position="65"/>
        <end position="86"/>
    </location>
</feature>
<keyword evidence="1" id="KW-0472">Membrane</keyword>
<evidence type="ECO:0000313" key="2">
    <source>
        <dbReference type="EMBL" id="KAG2256513.1"/>
    </source>
</evidence>
<organism evidence="2 3">
    <name type="scientific">Brassica carinata</name>
    <name type="common">Ethiopian mustard</name>
    <name type="synonym">Abyssinian cabbage</name>
    <dbReference type="NCBI Taxonomy" id="52824"/>
    <lineage>
        <taxon>Eukaryota</taxon>
        <taxon>Viridiplantae</taxon>
        <taxon>Streptophyta</taxon>
        <taxon>Embryophyta</taxon>
        <taxon>Tracheophyta</taxon>
        <taxon>Spermatophyta</taxon>
        <taxon>Magnoliopsida</taxon>
        <taxon>eudicotyledons</taxon>
        <taxon>Gunneridae</taxon>
        <taxon>Pentapetalae</taxon>
        <taxon>rosids</taxon>
        <taxon>malvids</taxon>
        <taxon>Brassicales</taxon>
        <taxon>Brassicaceae</taxon>
        <taxon>Brassiceae</taxon>
        <taxon>Brassica</taxon>
    </lineage>
</organism>
<keyword evidence="1" id="KW-1133">Transmembrane helix</keyword>
<name>A0A8X7PSQ3_BRACI</name>
<dbReference type="AlphaFoldDB" id="A0A8X7PSQ3"/>
<dbReference type="OrthoDB" id="10330406at2759"/>
<gene>
    <name evidence="2" type="ORF">Bca52824_075807</name>
</gene>
<keyword evidence="3" id="KW-1185">Reference proteome</keyword>
<evidence type="ECO:0000256" key="1">
    <source>
        <dbReference type="SAM" id="Phobius"/>
    </source>
</evidence>
<dbReference type="EMBL" id="JAAMPC010000015">
    <property type="protein sequence ID" value="KAG2256513.1"/>
    <property type="molecule type" value="Genomic_DNA"/>
</dbReference>
<reference evidence="2 3" key="1">
    <citation type="submission" date="2020-02" db="EMBL/GenBank/DDBJ databases">
        <authorList>
            <person name="Ma Q."/>
            <person name="Huang Y."/>
            <person name="Song X."/>
            <person name="Pei D."/>
        </authorList>
    </citation>
    <scope>NUCLEOTIDE SEQUENCE [LARGE SCALE GENOMIC DNA]</scope>
    <source>
        <strain evidence="2">Sxm20200214</strain>
        <tissue evidence="2">Leaf</tissue>
    </source>
</reference>
<comment type="caution">
    <text evidence="2">The sequence shown here is derived from an EMBL/GenBank/DDBJ whole genome shotgun (WGS) entry which is preliminary data.</text>
</comment>